<dbReference type="PANTHER" id="PTHR33121">
    <property type="entry name" value="CYCLIC DI-GMP PHOSPHODIESTERASE PDEF"/>
    <property type="match status" value="1"/>
</dbReference>
<proteinExistence type="predicted"/>
<dbReference type="PANTHER" id="PTHR33121:SF82">
    <property type="entry name" value="SIGNAL TRANSDUCTION PROTEIN CONTAINING A EAL DOMAIN"/>
    <property type="match status" value="1"/>
</dbReference>
<dbReference type="CDD" id="cd01948">
    <property type="entry name" value="EAL"/>
    <property type="match status" value="1"/>
</dbReference>
<dbReference type="Gene3D" id="3.30.450.20">
    <property type="entry name" value="PAS domain"/>
    <property type="match status" value="1"/>
</dbReference>
<dbReference type="InterPro" id="IPR035919">
    <property type="entry name" value="EAL_sf"/>
</dbReference>
<dbReference type="GO" id="GO:0071111">
    <property type="term" value="F:cyclic-guanylate-specific phosphodiesterase activity"/>
    <property type="evidence" value="ECO:0007669"/>
    <property type="project" value="InterPro"/>
</dbReference>
<name>A0A1E5LJG0_9BACI</name>
<dbReference type="EMBL" id="MJEH01000004">
    <property type="protein sequence ID" value="OEH94227.1"/>
    <property type="molecule type" value="Genomic_DNA"/>
</dbReference>
<dbReference type="Pfam" id="PF00563">
    <property type="entry name" value="EAL"/>
    <property type="match status" value="1"/>
</dbReference>
<dbReference type="SMART" id="SM00052">
    <property type="entry name" value="EAL"/>
    <property type="match status" value="1"/>
</dbReference>
<dbReference type="InterPro" id="IPR050706">
    <property type="entry name" value="Cyclic-di-GMP_PDE-like"/>
</dbReference>
<dbReference type="InterPro" id="IPR018842">
    <property type="entry name" value="YkuI_C"/>
</dbReference>
<dbReference type="Pfam" id="PF10388">
    <property type="entry name" value="YkuI_C"/>
    <property type="match status" value="1"/>
</dbReference>
<reference evidence="2 3" key="1">
    <citation type="submission" date="2016-08" db="EMBL/GenBank/DDBJ databases">
        <title>Genome of Bacillus solimangrovi GH2-4.</title>
        <authorList>
            <person name="Lim S."/>
            <person name="Kim B.-C."/>
        </authorList>
    </citation>
    <scope>NUCLEOTIDE SEQUENCE [LARGE SCALE GENOMIC DNA]</scope>
    <source>
        <strain evidence="2 3">GH2-4</strain>
    </source>
</reference>
<dbReference type="RefSeq" id="WP_069715790.1">
    <property type="nucleotide sequence ID" value="NZ_MJEH01000004.1"/>
</dbReference>
<accession>A0A1E5LJG0</accession>
<protein>
    <submittedName>
        <fullName evidence="2">Diguanylate phosphodiesterase</fullName>
    </submittedName>
</protein>
<dbReference type="Gene3D" id="1.20.5.170">
    <property type="match status" value="1"/>
</dbReference>
<dbReference type="InterPro" id="IPR029151">
    <property type="entry name" value="Sensor-like_sf"/>
</dbReference>
<evidence type="ECO:0000313" key="3">
    <source>
        <dbReference type="Proteomes" id="UP000095209"/>
    </source>
</evidence>
<dbReference type="OrthoDB" id="1673646at2"/>
<feature type="domain" description="EAL" evidence="1">
    <location>
        <begin position="1"/>
        <end position="250"/>
    </location>
</feature>
<dbReference type="InterPro" id="IPR001633">
    <property type="entry name" value="EAL_dom"/>
</dbReference>
<evidence type="ECO:0000259" key="1">
    <source>
        <dbReference type="PROSITE" id="PS50883"/>
    </source>
</evidence>
<dbReference type="PROSITE" id="PS50883">
    <property type="entry name" value="EAL"/>
    <property type="match status" value="1"/>
</dbReference>
<dbReference type="Gene3D" id="3.20.20.450">
    <property type="entry name" value="EAL domain"/>
    <property type="match status" value="1"/>
</dbReference>
<comment type="caution">
    <text evidence="2">The sequence shown here is derived from an EMBL/GenBank/DDBJ whole genome shotgun (WGS) entry which is preliminary data.</text>
</comment>
<dbReference type="SUPFAM" id="SSF103190">
    <property type="entry name" value="Sensory domain-like"/>
    <property type="match status" value="1"/>
</dbReference>
<gene>
    <name evidence="2" type="ORF">BFG57_09260</name>
</gene>
<dbReference type="SUPFAM" id="SSF141868">
    <property type="entry name" value="EAL domain-like"/>
    <property type="match status" value="1"/>
</dbReference>
<evidence type="ECO:0000313" key="2">
    <source>
        <dbReference type="EMBL" id="OEH94227.1"/>
    </source>
</evidence>
<keyword evidence="3" id="KW-1185">Reference proteome</keyword>
<dbReference type="Proteomes" id="UP000095209">
    <property type="component" value="Unassembled WGS sequence"/>
</dbReference>
<dbReference type="STRING" id="1305675.BFG57_09260"/>
<dbReference type="AlphaFoldDB" id="A0A1E5LJG0"/>
<organism evidence="2 3">
    <name type="scientific">Bacillus solimangrovi</name>
    <dbReference type="NCBI Taxonomy" id="1305675"/>
    <lineage>
        <taxon>Bacteria</taxon>
        <taxon>Bacillati</taxon>
        <taxon>Bacillota</taxon>
        <taxon>Bacilli</taxon>
        <taxon>Bacillales</taxon>
        <taxon>Bacillaceae</taxon>
        <taxon>Bacillus</taxon>
    </lineage>
</organism>
<sequence length="404" mass="47608">MDPLDILTNKDQAFPCFQPIYSADEHIVVGYEVLGRIHDGAIIRSLGSFFHDESVPDEYRLEVDDLILNKALKKLLTEQNENVMLFINRDANLLMNDHGESLRKTLLHYREEGISLNRIVIEVTEHDFIGDIDQLNHLFSYFKTYGIKLAIDNVGKDGSNLDRLRLLNPDILKIDLQMLKQTGEVRTYQDVLFSISMLARKIGAELMYEDIETEFQLQYAWRNGGRYYQGYFLGNPEPTFIDEKMQKQQLKQSFEQFILHEKKKLQVQHEVTSVLEEKVKSVCGKCGTTNYHDLINKIAEALHDESFRIYVCDGNGFQKSENIFKEYDEWKLQPEYYDRNWSWRPYFLQNIMRMSIEQRGILSDLYSDIETGDVIRTFSYPIERGHYIFIDISYNYLFKKDELL</sequence>